<gene>
    <name evidence="2" type="ORF">JR316_000659</name>
</gene>
<protein>
    <submittedName>
        <fullName evidence="2">Uncharacterized protein</fullName>
    </submittedName>
</protein>
<dbReference type="EMBL" id="JAFIQS010000001">
    <property type="protein sequence ID" value="KAG5174001.1"/>
    <property type="molecule type" value="Genomic_DNA"/>
</dbReference>
<feature type="compositionally biased region" description="Polar residues" evidence="1">
    <location>
        <begin position="608"/>
        <end position="628"/>
    </location>
</feature>
<feature type="compositionally biased region" description="Basic and acidic residues" evidence="1">
    <location>
        <begin position="454"/>
        <end position="468"/>
    </location>
</feature>
<proteinExistence type="predicted"/>
<feature type="region of interest" description="Disordered" evidence="1">
    <location>
        <begin position="526"/>
        <end position="630"/>
    </location>
</feature>
<dbReference type="AlphaFoldDB" id="A0A8H7Y9W7"/>
<feature type="compositionally biased region" description="Polar residues" evidence="1">
    <location>
        <begin position="583"/>
        <end position="597"/>
    </location>
</feature>
<name>A0A8H7Y9W7_PSICU</name>
<feature type="region of interest" description="Disordered" evidence="1">
    <location>
        <begin position="1"/>
        <end position="48"/>
    </location>
</feature>
<feature type="region of interest" description="Disordered" evidence="1">
    <location>
        <begin position="661"/>
        <end position="709"/>
    </location>
</feature>
<comment type="caution">
    <text evidence="2">The sequence shown here is derived from an EMBL/GenBank/DDBJ whole genome shotgun (WGS) entry which is preliminary data.</text>
</comment>
<feature type="region of interest" description="Disordered" evidence="1">
    <location>
        <begin position="447"/>
        <end position="488"/>
    </location>
</feature>
<sequence>MDSQRPRPSILSLFDPLTGSPSSMPDKENNPGDSSFFHPSGFKNARTPVQPTFRRRLIDVGDITIDDPDIQELLTEEDDFERELNCSLAEGDDDNDTLTFRDMVKAATPKWIGTSCHYTSLTTPKSTSSPRTPLAQLPFKDEVTPVARKKPFRRPIHSVASKLAHIDIAETSIEDVLPTTPAKISFEISCSGSKPTSPNGLSPLEAGHGVETLNYSTDALGSSVSTLNLPASTGPFICDISIPQKTPETLAVSTDTLGSSVSTLNLPPPLGASITDISIPISVSPASPRAFTYPSASSPEGSKARLRPGLVSSDTSNRLSIDLQSSFQLHLASTDTTFDLLNEKISFLNFKEGHSFLSNMDLDGSFGDDDFTPAKGNDLKVHEFEKVVVCKNLESNPQSIKGSLTIGEDSPRPEVGLDNTDTFQVLKSETLASERVSIKFSTPGLSSTHQKLLRKSDTYSKDLKERVSEGSPSLSAPNDMKKSSHHQPRDITLLATPSSSSTLQQPPRAVPALKIVKRSKLLVSSQINTTSSTTQIRRTSIVADPPPLASKNPSKSPSTKLMVSRNDSAQNDGLLSIRGLKRISSSQPTKSVPSTSDGPRRIPISGGSKLTSGRTAVSIDPQNSSNNGPRRILVPVAAVSSTAKPLPILASKSAVQSYSGLKQPNKYGTVGSTSSIPKPAPRTASSHLPGRTTNKTRSGLTMPKSTKNV</sequence>
<reference evidence="2" key="1">
    <citation type="submission" date="2021-02" db="EMBL/GenBank/DDBJ databases">
        <title>Psilocybe cubensis genome.</title>
        <authorList>
            <person name="Mckernan K.J."/>
            <person name="Crawford S."/>
            <person name="Trippe A."/>
            <person name="Kane L.T."/>
            <person name="Mclaughlin S."/>
        </authorList>
    </citation>
    <scope>NUCLEOTIDE SEQUENCE [LARGE SCALE GENOMIC DNA]</scope>
    <source>
        <strain evidence="2">MGC-MH-2018</strain>
    </source>
</reference>
<feature type="compositionally biased region" description="Low complexity" evidence="1">
    <location>
        <begin position="526"/>
        <end position="541"/>
    </location>
</feature>
<evidence type="ECO:0000256" key="1">
    <source>
        <dbReference type="SAM" id="MobiDB-lite"/>
    </source>
</evidence>
<accession>A0A8H7Y9W7</accession>
<feature type="compositionally biased region" description="Polar residues" evidence="1">
    <location>
        <begin position="683"/>
        <end position="709"/>
    </location>
</feature>
<organism evidence="2">
    <name type="scientific">Psilocybe cubensis</name>
    <name type="common">Psychedelic mushroom</name>
    <name type="synonym">Stropharia cubensis</name>
    <dbReference type="NCBI Taxonomy" id="181762"/>
    <lineage>
        <taxon>Eukaryota</taxon>
        <taxon>Fungi</taxon>
        <taxon>Dikarya</taxon>
        <taxon>Basidiomycota</taxon>
        <taxon>Agaricomycotina</taxon>
        <taxon>Agaricomycetes</taxon>
        <taxon>Agaricomycetidae</taxon>
        <taxon>Agaricales</taxon>
        <taxon>Agaricineae</taxon>
        <taxon>Strophariaceae</taxon>
        <taxon>Psilocybe</taxon>
    </lineage>
</organism>
<feature type="compositionally biased region" description="Polar residues" evidence="1">
    <location>
        <begin position="551"/>
        <end position="573"/>
    </location>
</feature>
<dbReference type="OrthoDB" id="3266894at2759"/>
<evidence type="ECO:0000313" key="2">
    <source>
        <dbReference type="EMBL" id="KAG5174001.1"/>
    </source>
</evidence>